<dbReference type="PANTHER" id="PTHR32309:SF13">
    <property type="entry name" value="FERRIC ENTEROBACTIN TRANSPORT PROTEIN FEPE"/>
    <property type="match status" value="1"/>
</dbReference>
<dbReference type="GO" id="GO:0004713">
    <property type="term" value="F:protein tyrosine kinase activity"/>
    <property type="evidence" value="ECO:0007669"/>
    <property type="project" value="TreeGrafter"/>
</dbReference>
<dbReference type="InterPro" id="IPR003856">
    <property type="entry name" value="LPS_length_determ_N"/>
</dbReference>
<keyword evidence="2" id="KW-1003">Cell membrane</keyword>
<dbReference type="PATRIC" id="fig|1247726.3.peg.4175"/>
<dbReference type="STRING" id="1247726.MIM_c37840"/>
<evidence type="ECO:0000256" key="4">
    <source>
        <dbReference type="ARBA" id="ARBA00022989"/>
    </source>
</evidence>
<evidence type="ECO:0000256" key="6">
    <source>
        <dbReference type="SAM" id="Phobius"/>
    </source>
</evidence>
<dbReference type="HOGENOM" id="CLU_027864_2_0_4"/>
<keyword evidence="5 6" id="KW-0472">Membrane</keyword>
<protein>
    <submittedName>
        <fullName evidence="8">Putative capsule polysaccharide export inner-membrane protein KpsE</fullName>
    </submittedName>
</protein>
<dbReference type="AlphaFoldDB" id="W0PH65"/>
<dbReference type="KEGG" id="amim:MIM_c37840"/>
<evidence type="ECO:0000313" key="9">
    <source>
        <dbReference type="Proteomes" id="UP000019095"/>
    </source>
</evidence>
<dbReference type="Pfam" id="PF02706">
    <property type="entry name" value="Wzz"/>
    <property type="match status" value="1"/>
</dbReference>
<proteinExistence type="predicted"/>
<accession>W0PH65</accession>
<evidence type="ECO:0000256" key="1">
    <source>
        <dbReference type="ARBA" id="ARBA00004651"/>
    </source>
</evidence>
<evidence type="ECO:0000256" key="2">
    <source>
        <dbReference type="ARBA" id="ARBA00022475"/>
    </source>
</evidence>
<evidence type="ECO:0000256" key="5">
    <source>
        <dbReference type="ARBA" id="ARBA00023136"/>
    </source>
</evidence>
<keyword evidence="3 6" id="KW-0812">Transmembrane</keyword>
<feature type="transmembrane region" description="Helical" evidence="6">
    <location>
        <begin position="12"/>
        <end position="30"/>
    </location>
</feature>
<keyword evidence="4 6" id="KW-1133">Transmembrane helix</keyword>
<evidence type="ECO:0000256" key="3">
    <source>
        <dbReference type="ARBA" id="ARBA00022692"/>
    </source>
</evidence>
<dbReference type="EMBL" id="CP003915">
    <property type="protein sequence ID" value="AHG65841.1"/>
    <property type="molecule type" value="Genomic_DNA"/>
</dbReference>
<keyword evidence="9" id="KW-1185">Reference proteome</keyword>
<dbReference type="OrthoDB" id="5497849at2"/>
<evidence type="ECO:0000313" key="8">
    <source>
        <dbReference type="EMBL" id="AHG65841.1"/>
    </source>
</evidence>
<dbReference type="GO" id="GO:0005886">
    <property type="term" value="C:plasma membrane"/>
    <property type="evidence" value="ECO:0007669"/>
    <property type="project" value="UniProtKB-SubCell"/>
</dbReference>
<dbReference type="InterPro" id="IPR050445">
    <property type="entry name" value="Bact_polysacc_biosynth/exp"/>
</dbReference>
<reference evidence="8 9" key="1">
    <citation type="journal article" date="2014" name="Microbiology">
        <title>Unravelling the complete genome sequence of Advenella mimigardefordensis strain DPN7T and novel insights in the catabolism of the xenobiotic polythioester precursor 3,3'-dithiodipropionate.</title>
        <authorList>
            <person name="Wubbeler J.H."/>
            <person name="Hiessl S."/>
            <person name="Schuldes J."/>
            <person name="Thurmer A."/>
            <person name="Daniel R."/>
            <person name="Steinbuchel A."/>
        </authorList>
    </citation>
    <scope>NUCLEOTIDE SEQUENCE [LARGE SCALE GENOMIC DNA]</scope>
    <source>
        <strain evidence="9">DSM 17166 / LMG 22922 / DPN7</strain>
    </source>
</reference>
<name>W0PH65_ADVMD</name>
<dbReference type="eggNOG" id="COG3524">
    <property type="taxonomic scope" value="Bacteria"/>
</dbReference>
<feature type="transmembrane region" description="Helical" evidence="6">
    <location>
        <begin position="340"/>
        <end position="361"/>
    </location>
</feature>
<dbReference type="Proteomes" id="UP000019095">
    <property type="component" value="Chromosome"/>
</dbReference>
<comment type="subcellular location">
    <subcellularLocation>
        <location evidence="1">Cell membrane</location>
        <topology evidence="1">Multi-pass membrane protein</topology>
    </subcellularLocation>
</comment>
<sequence length="369" mass="41684">MSNSSNKNRFLFIGIVLIPFVVAIVYYAFFATNRYVSTAQVAVRQTDNGNSAINNAPGLALLLGATNPTSREETLFLREFIVSNDMLNVLKKQVNWSEHYSAVYSDPFYWLDKNANQEDSLAYFRKVVQVHFDSETGLLSVNVEAFDADTSEKILSVILKESDHFVNELSHKLTRDQLAFVERELQTARTNYELRRDELLDFQAKNDLVDAEATITARSQMIAAMEAELATERAKLSALMSSLNSDAPQVQQQRRRIDSIAKQLSVENKKLISREGSRQLNTVAATFRDLSIRSSIAEEAYKISLASLENTRIEMNKKFRSLAVITSPNLPDRAIYPDRIYNLLAVLIGLLALFGIVRFVIATIEDHKD</sequence>
<organism evidence="8 9">
    <name type="scientific">Advenella mimigardefordensis (strain DSM 17166 / LMG 22922 / DPN7)</name>
    <dbReference type="NCBI Taxonomy" id="1247726"/>
    <lineage>
        <taxon>Bacteria</taxon>
        <taxon>Pseudomonadati</taxon>
        <taxon>Pseudomonadota</taxon>
        <taxon>Betaproteobacteria</taxon>
        <taxon>Burkholderiales</taxon>
        <taxon>Alcaligenaceae</taxon>
    </lineage>
</organism>
<dbReference type="RefSeq" id="WP_025374541.1">
    <property type="nucleotide sequence ID" value="NZ_CP003915.1"/>
</dbReference>
<gene>
    <name evidence="8" type="ORF">MIM_c37840</name>
</gene>
<evidence type="ECO:0000259" key="7">
    <source>
        <dbReference type="Pfam" id="PF02706"/>
    </source>
</evidence>
<feature type="domain" description="Polysaccharide chain length determinant N-terminal" evidence="7">
    <location>
        <begin position="7"/>
        <end position="61"/>
    </location>
</feature>
<dbReference type="PANTHER" id="PTHR32309">
    <property type="entry name" value="TYROSINE-PROTEIN KINASE"/>
    <property type="match status" value="1"/>
</dbReference>